<evidence type="ECO:0000313" key="2">
    <source>
        <dbReference type="EMBL" id="GBE84072.1"/>
    </source>
</evidence>
<dbReference type="EMBL" id="BFAD01000006">
    <property type="protein sequence ID" value="GBE84072.1"/>
    <property type="molecule type" value="Genomic_DNA"/>
</dbReference>
<comment type="caution">
    <text evidence="2">The sequence shown here is derived from an EMBL/GenBank/DDBJ whole genome shotgun (WGS) entry which is preliminary data.</text>
</comment>
<keyword evidence="3" id="KW-1185">Reference proteome</keyword>
<organism evidence="2 3">
    <name type="scientific">Sparassis crispa</name>
    <dbReference type="NCBI Taxonomy" id="139825"/>
    <lineage>
        <taxon>Eukaryota</taxon>
        <taxon>Fungi</taxon>
        <taxon>Dikarya</taxon>
        <taxon>Basidiomycota</taxon>
        <taxon>Agaricomycotina</taxon>
        <taxon>Agaricomycetes</taxon>
        <taxon>Polyporales</taxon>
        <taxon>Sparassidaceae</taxon>
        <taxon>Sparassis</taxon>
    </lineage>
</organism>
<evidence type="ECO:0000313" key="3">
    <source>
        <dbReference type="Proteomes" id="UP000287166"/>
    </source>
</evidence>
<proteinExistence type="predicted"/>
<feature type="transmembrane region" description="Helical" evidence="1">
    <location>
        <begin position="66"/>
        <end position="84"/>
    </location>
</feature>
<sequence>MLLLEVCQALLFIEWAVYLATRISVIVADVIVLMVTWMKTYEIKRYANSAHVEAPLATLLLRDGTLYFMLLLMLNLSLMLSNYYGVYEYLPYFIDLFMCIIVSRFLLNLRETDNVQNHVASNPSFVCTHARSLQLASRIVGNMGASLSHGSPSQVDDLYGLDLPGNGLDISEGGGATGGEVVTGEIELVEV</sequence>
<dbReference type="Proteomes" id="UP000287166">
    <property type="component" value="Unassembled WGS sequence"/>
</dbReference>
<feature type="transmembrane region" description="Helical" evidence="1">
    <location>
        <begin position="90"/>
        <end position="107"/>
    </location>
</feature>
<name>A0A401GPF1_9APHY</name>
<keyword evidence="1" id="KW-0472">Membrane</keyword>
<feature type="transmembrane region" description="Helical" evidence="1">
    <location>
        <begin position="15"/>
        <end position="37"/>
    </location>
</feature>
<evidence type="ECO:0000256" key="1">
    <source>
        <dbReference type="SAM" id="Phobius"/>
    </source>
</evidence>
<dbReference type="GeneID" id="38780989"/>
<keyword evidence="1" id="KW-0812">Transmembrane</keyword>
<keyword evidence="1" id="KW-1133">Transmembrane helix</keyword>
<reference evidence="2 3" key="1">
    <citation type="journal article" date="2018" name="Sci. Rep.">
        <title>Genome sequence of the cauliflower mushroom Sparassis crispa (Hanabiratake) and its association with beneficial usage.</title>
        <authorList>
            <person name="Kiyama R."/>
            <person name="Furutani Y."/>
            <person name="Kawaguchi K."/>
            <person name="Nakanishi T."/>
        </authorList>
    </citation>
    <scope>NUCLEOTIDE SEQUENCE [LARGE SCALE GENOMIC DNA]</scope>
</reference>
<gene>
    <name evidence="2" type="ORF">SCP_0600500</name>
</gene>
<dbReference type="OrthoDB" id="2756573at2759"/>
<accession>A0A401GPF1</accession>
<dbReference type="AlphaFoldDB" id="A0A401GPF1"/>
<dbReference type="InParanoid" id="A0A401GPF1"/>
<protein>
    <submittedName>
        <fullName evidence="2">Uncharacterized protein</fullName>
    </submittedName>
</protein>
<dbReference type="RefSeq" id="XP_027614985.1">
    <property type="nucleotide sequence ID" value="XM_027759184.1"/>
</dbReference>